<dbReference type="PANTHER" id="PTHR44943:SF4">
    <property type="entry name" value="TPR REPEAT-CONTAINING PROTEIN MJ0798"/>
    <property type="match status" value="1"/>
</dbReference>
<sequence>MKKYLTKRNLIIACVVIFVASSFITYKLINSPRRTEQQILMKLGDNQGWLKQYSELKEKIKKNEEKDGKDQSALLSLGFAWKGLGDATKDNYFLQQALKMYQQGIDQFGSENIIFYWSAGSVASSMGKFEMAENYYKSAITVAPAYAEGYTYLAELYRFKMKKNSDEVIKIYDDGLKATSGNSQLFLERSSYLRAIGRYEESLAGYKDLLNQNPNNKGFEDVIWELEEKLKK</sequence>
<accession>A0A0G0V9Q6</accession>
<dbReference type="PANTHER" id="PTHR44943">
    <property type="entry name" value="CELLULOSE SYNTHASE OPERON PROTEIN C"/>
    <property type="match status" value="1"/>
</dbReference>
<keyword evidence="2 3" id="KW-0802">TPR repeat</keyword>
<reference evidence="4 5" key="1">
    <citation type="journal article" date="2015" name="Nature">
        <title>rRNA introns, odd ribosomes, and small enigmatic genomes across a large radiation of phyla.</title>
        <authorList>
            <person name="Brown C.T."/>
            <person name="Hug L.A."/>
            <person name="Thomas B.C."/>
            <person name="Sharon I."/>
            <person name="Castelle C.J."/>
            <person name="Singh A."/>
            <person name="Wilkins M.J."/>
            <person name="Williams K.H."/>
            <person name="Banfield J.F."/>
        </authorList>
    </citation>
    <scope>NUCLEOTIDE SEQUENCE [LARGE SCALE GENOMIC DNA]</scope>
</reference>
<dbReference type="InterPro" id="IPR019734">
    <property type="entry name" value="TPR_rpt"/>
</dbReference>
<dbReference type="Pfam" id="PF13181">
    <property type="entry name" value="TPR_8"/>
    <property type="match status" value="1"/>
</dbReference>
<dbReference type="SMART" id="SM00028">
    <property type="entry name" value="TPR"/>
    <property type="match status" value="3"/>
</dbReference>
<evidence type="ECO:0000313" key="5">
    <source>
        <dbReference type="Proteomes" id="UP000034108"/>
    </source>
</evidence>
<feature type="repeat" description="TPR" evidence="3">
    <location>
        <begin position="113"/>
        <end position="146"/>
    </location>
</feature>
<dbReference type="InterPro" id="IPR011990">
    <property type="entry name" value="TPR-like_helical_dom_sf"/>
</dbReference>
<proteinExistence type="predicted"/>
<evidence type="ECO:0000256" key="2">
    <source>
        <dbReference type="ARBA" id="ARBA00022803"/>
    </source>
</evidence>
<keyword evidence="1" id="KW-0677">Repeat</keyword>
<organism evidence="4 5">
    <name type="scientific">Candidatus Magasanikbacteria bacterium GW2011_GWC2_41_17</name>
    <dbReference type="NCBI Taxonomy" id="1619048"/>
    <lineage>
        <taxon>Bacteria</taxon>
        <taxon>Candidatus Magasanikiibacteriota</taxon>
    </lineage>
</organism>
<comment type="caution">
    <text evidence="4">The sequence shown here is derived from an EMBL/GenBank/DDBJ whole genome shotgun (WGS) entry which is preliminary data.</text>
</comment>
<dbReference type="STRING" id="1619048.UU49_C0026G0009"/>
<evidence type="ECO:0000313" key="4">
    <source>
        <dbReference type="EMBL" id="KKR97654.1"/>
    </source>
</evidence>
<dbReference type="Gene3D" id="1.25.40.10">
    <property type="entry name" value="Tetratricopeptide repeat domain"/>
    <property type="match status" value="1"/>
</dbReference>
<gene>
    <name evidence="4" type="ORF">UU49_C0026G0009</name>
</gene>
<dbReference type="InterPro" id="IPR051685">
    <property type="entry name" value="Ycf3/AcsC/BcsC/TPR_MFPF"/>
</dbReference>
<dbReference type="Proteomes" id="UP000034108">
    <property type="component" value="Unassembled WGS sequence"/>
</dbReference>
<evidence type="ECO:0000256" key="1">
    <source>
        <dbReference type="ARBA" id="ARBA00022737"/>
    </source>
</evidence>
<feature type="repeat" description="TPR" evidence="3">
    <location>
        <begin position="183"/>
        <end position="216"/>
    </location>
</feature>
<dbReference type="AlphaFoldDB" id="A0A0G0V9Q6"/>
<protein>
    <submittedName>
        <fullName evidence="4">Uncharacterized protein</fullName>
    </submittedName>
</protein>
<name>A0A0G0V9Q6_9BACT</name>
<dbReference type="SUPFAM" id="SSF48452">
    <property type="entry name" value="TPR-like"/>
    <property type="match status" value="1"/>
</dbReference>
<dbReference type="PROSITE" id="PS50005">
    <property type="entry name" value="TPR"/>
    <property type="match status" value="2"/>
</dbReference>
<dbReference type="EMBL" id="LCAV01000026">
    <property type="protein sequence ID" value="KKR97654.1"/>
    <property type="molecule type" value="Genomic_DNA"/>
</dbReference>
<evidence type="ECO:0000256" key="3">
    <source>
        <dbReference type="PROSITE-ProRule" id="PRU00339"/>
    </source>
</evidence>